<reference evidence="1 2" key="1">
    <citation type="journal article" date="2018" name="J. Microbiol.">
        <title>Baekduia soli gen. nov., sp. nov., a novel bacterium isolated from the soil of Baekdu Mountain and proposal of a novel family name, Baekduiaceae fam. nov.</title>
        <authorList>
            <person name="An D.S."/>
            <person name="Siddiqi M.Z."/>
            <person name="Kim K.H."/>
            <person name="Yu H.S."/>
            <person name="Im W.T."/>
        </authorList>
    </citation>
    <scope>NUCLEOTIDE SEQUENCE [LARGE SCALE GENOMIC DNA]</scope>
    <source>
        <strain evidence="1 2">BR7-21</strain>
    </source>
</reference>
<dbReference type="Proteomes" id="UP000321805">
    <property type="component" value="Chromosome"/>
</dbReference>
<organism evidence="1 2">
    <name type="scientific">Baekduia soli</name>
    <dbReference type="NCBI Taxonomy" id="496014"/>
    <lineage>
        <taxon>Bacteria</taxon>
        <taxon>Bacillati</taxon>
        <taxon>Actinomycetota</taxon>
        <taxon>Thermoleophilia</taxon>
        <taxon>Solirubrobacterales</taxon>
        <taxon>Baekduiaceae</taxon>
        <taxon>Baekduia</taxon>
    </lineage>
</organism>
<proteinExistence type="predicted"/>
<dbReference type="EMBL" id="CP042430">
    <property type="protein sequence ID" value="QEC46305.1"/>
    <property type="molecule type" value="Genomic_DNA"/>
</dbReference>
<protein>
    <submittedName>
        <fullName evidence="1">DUF4442 domain-containing protein</fullName>
    </submittedName>
</protein>
<dbReference type="InterPro" id="IPR027961">
    <property type="entry name" value="DUF4442"/>
</dbReference>
<dbReference type="Gene3D" id="3.10.129.10">
    <property type="entry name" value="Hotdog Thioesterase"/>
    <property type="match status" value="1"/>
</dbReference>
<dbReference type="Pfam" id="PF14539">
    <property type="entry name" value="DUF4442"/>
    <property type="match status" value="1"/>
</dbReference>
<accession>A0A5B8U016</accession>
<gene>
    <name evidence="1" type="ORF">FSW04_01080</name>
</gene>
<sequence>MDFELMRAGLEQAVPFNRHLGLEIAELGFGRGVVRLPDDDRLRNPLGSQHAGALFAAGHAASGTAFVAVFLEQLQDLTPVAEGAEIAYRTIARGPITATAVLGGTAEELLAQLERDGSVRFAVDVSLTDGAGTTVAEMTVRWLLPGGS</sequence>
<evidence type="ECO:0000313" key="2">
    <source>
        <dbReference type="Proteomes" id="UP000321805"/>
    </source>
</evidence>
<dbReference type="KEGG" id="bsol:FSW04_01080"/>
<dbReference type="AlphaFoldDB" id="A0A5B8U016"/>
<evidence type="ECO:0000313" key="1">
    <source>
        <dbReference type="EMBL" id="QEC46305.1"/>
    </source>
</evidence>
<keyword evidence="2" id="KW-1185">Reference proteome</keyword>
<name>A0A5B8U016_9ACTN</name>
<dbReference type="RefSeq" id="WP_146915359.1">
    <property type="nucleotide sequence ID" value="NZ_CP042430.1"/>
</dbReference>
<dbReference type="SUPFAM" id="SSF54637">
    <property type="entry name" value="Thioesterase/thiol ester dehydrase-isomerase"/>
    <property type="match status" value="1"/>
</dbReference>
<dbReference type="InterPro" id="IPR029069">
    <property type="entry name" value="HotDog_dom_sf"/>
</dbReference>
<dbReference type="OrthoDB" id="196313at2"/>